<gene>
    <name evidence="2" type="ORF">EYF80_065987</name>
</gene>
<reference evidence="2 3" key="1">
    <citation type="submission" date="2019-03" db="EMBL/GenBank/DDBJ databases">
        <title>First draft genome of Liparis tanakae, snailfish: a comprehensive survey of snailfish specific genes.</title>
        <authorList>
            <person name="Kim W."/>
            <person name="Song I."/>
            <person name="Jeong J.-H."/>
            <person name="Kim D."/>
            <person name="Kim S."/>
            <person name="Ryu S."/>
            <person name="Song J.Y."/>
            <person name="Lee S.K."/>
        </authorList>
    </citation>
    <scope>NUCLEOTIDE SEQUENCE [LARGE SCALE GENOMIC DNA]</scope>
    <source>
        <tissue evidence="2">Muscle</tissue>
    </source>
</reference>
<feature type="region of interest" description="Disordered" evidence="1">
    <location>
        <begin position="1"/>
        <end position="27"/>
    </location>
</feature>
<evidence type="ECO:0000256" key="1">
    <source>
        <dbReference type="SAM" id="MobiDB-lite"/>
    </source>
</evidence>
<keyword evidence="3" id="KW-1185">Reference proteome</keyword>
<dbReference type="Proteomes" id="UP000314294">
    <property type="component" value="Unassembled WGS sequence"/>
</dbReference>
<comment type="caution">
    <text evidence="2">The sequence shown here is derived from an EMBL/GenBank/DDBJ whole genome shotgun (WGS) entry which is preliminary data.</text>
</comment>
<feature type="compositionally biased region" description="Polar residues" evidence="1">
    <location>
        <begin position="17"/>
        <end position="27"/>
    </location>
</feature>
<evidence type="ECO:0000313" key="2">
    <source>
        <dbReference type="EMBL" id="TNN23890.1"/>
    </source>
</evidence>
<evidence type="ECO:0000313" key="3">
    <source>
        <dbReference type="Proteomes" id="UP000314294"/>
    </source>
</evidence>
<proteinExistence type="predicted"/>
<dbReference type="AlphaFoldDB" id="A0A4Z2E5M4"/>
<accession>A0A4Z2E5M4</accession>
<protein>
    <submittedName>
        <fullName evidence="2">Uncharacterized protein</fullName>
    </submittedName>
</protein>
<organism evidence="2 3">
    <name type="scientific">Liparis tanakae</name>
    <name type="common">Tanaka's snailfish</name>
    <dbReference type="NCBI Taxonomy" id="230148"/>
    <lineage>
        <taxon>Eukaryota</taxon>
        <taxon>Metazoa</taxon>
        <taxon>Chordata</taxon>
        <taxon>Craniata</taxon>
        <taxon>Vertebrata</taxon>
        <taxon>Euteleostomi</taxon>
        <taxon>Actinopterygii</taxon>
        <taxon>Neopterygii</taxon>
        <taxon>Teleostei</taxon>
        <taxon>Neoteleostei</taxon>
        <taxon>Acanthomorphata</taxon>
        <taxon>Eupercaria</taxon>
        <taxon>Perciformes</taxon>
        <taxon>Cottioidei</taxon>
        <taxon>Cottales</taxon>
        <taxon>Liparidae</taxon>
        <taxon>Liparis</taxon>
    </lineage>
</organism>
<sequence length="50" mass="5791">MLPSRPLMPCGQRGEDQSQTGREGQLTSWGHAAHLRARRPHLARWTRRSR</sequence>
<name>A0A4Z2E5M4_9TELE</name>
<dbReference type="EMBL" id="SRLO01017032">
    <property type="protein sequence ID" value="TNN23890.1"/>
    <property type="molecule type" value="Genomic_DNA"/>
</dbReference>